<dbReference type="GO" id="GO:0030036">
    <property type="term" value="P:actin cytoskeleton organization"/>
    <property type="evidence" value="ECO:0007669"/>
    <property type="project" value="TreeGrafter"/>
</dbReference>
<dbReference type="Pfam" id="PF00595">
    <property type="entry name" value="PDZ"/>
    <property type="match status" value="1"/>
</dbReference>
<reference evidence="21" key="2">
    <citation type="submission" date="2015-02" db="UniProtKB">
        <authorList>
            <consortium name="EnsemblMetazoa"/>
        </authorList>
    </citation>
    <scope>IDENTIFICATION</scope>
</reference>
<dbReference type="Gene3D" id="1.10.510.10">
    <property type="entry name" value="Transferase(Phosphotransferase) domain 1"/>
    <property type="match status" value="1"/>
</dbReference>
<evidence type="ECO:0000256" key="4">
    <source>
        <dbReference type="ARBA" id="ARBA00022490"/>
    </source>
</evidence>
<evidence type="ECO:0000256" key="5">
    <source>
        <dbReference type="ARBA" id="ARBA00022527"/>
    </source>
</evidence>
<evidence type="ECO:0000256" key="17">
    <source>
        <dbReference type="SAM" id="MobiDB-lite"/>
    </source>
</evidence>
<dbReference type="GO" id="GO:0046872">
    <property type="term" value="F:metal ion binding"/>
    <property type="evidence" value="ECO:0007669"/>
    <property type="project" value="UniProtKB-KW"/>
</dbReference>
<evidence type="ECO:0000259" key="20">
    <source>
        <dbReference type="PROSITE" id="PS50106"/>
    </source>
</evidence>
<dbReference type="PROSITE" id="PS00478">
    <property type="entry name" value="LIM_DOMAIN_1"/>
    <property type="match status" value="2"/>
</dbReference>
<feature type="region of interest" description="Disordered" evidence="17">
    <location>
        <begin position="252"/>
        <end position="305"/>
    </location>
</feature>
<dbReference type="PANTHER" id="PTHR46485">
    <property type="entry name" value="LIM DOMAIN KINASE 1"/>
    <property type="match status" value="1"/>
</dbReference>
<feature type="compositionally biased region" description="Polar residues" evidence="17">
    <location>
        <begin position="288"/>
        <end position="297"/>
    </location>
</feature>
<reference evidence="22" key="1">
    <citation type="submission" date="2011-05" db="EMBL/GenBank/DDBJ databases">
        <authorList>
            <person name="Richards S.R."/>
            <person name="Qu J."/>
            <person name="Jiang H."/>
            <person name="Jhangiani S.N."/>
            <person name="Agravi P."/>
            <person name="Goodspeed R."/>
            <person name="Gross S."/>
            <person name="Mandapat C."/>
            <person name="Jackson L."/>
            <person name="Mathew T."/>
            <person name="Pu L."/>
            <person name="Thornton R."/>
            <person name="Saada N."/>
            <person name="Wilczek-Boney K.B."/>
            <person name="Lee S."/>
            <person name="Kovar C."/>
            <person name="Wu Y."/>
            <person name="Scherer S.E."/>
            <person name="Worley K.C."/>
            <person name="Muzny D.M."/>
            <person name="Gibbs R."/>
        </authorList>
    </citation>
    <scope>NUCLEOTIDE SEQUENCE</scope>
    <source>
        <strain evidence="22">Brora</strain>
    </source>
</reference>
<dbReference type="SUPFAM" id="SSF57716">
    <property type="entry name" value="Glucocorticoid receptor-like (DNA-binding domain)"/>
    <property type="match status" value="1"/>
</dbReference>
<feature type="domain" description="LIM zinc-binding" evidence="19">
    <location>
        <begin position="15"/>
        <end position="74"/>
    </location>
</feature>
<dbReference type="InterPro" id="IPR036034">
    <property type="entry name" value="PDZ_sf"/>
</dbReference>
<dbReference type="PROSITE" id="PS50011">
    <property type="entry name" value="PROTEIN_KINASE_DOM"/>
    <property type="match status" value="1"/>
</dbReference>
<comment type="similarity">
    <text evidence="2">Belongs to the protein kinase superfamily. TKL Ser/Thr protein kinase family.</text>
</comment>
<dbReference type="CDD" id="cd06754">
    <property type="entry name" value="PDZ_LIMK-like"/>
    <property type="match status" value="1"/>
</dbReference>
<dbReference type="GO" id="GO:0004674">
    <property type="term" value="F:protein serine/threonine kinase activity"/>
    <property type="evidence" value="ECO:0007669"/>
    <property type="project" value="UniProtKB-KW"/>
</dbReference>
<evidence type="ECO:0000256" key="15">
    <source>
        <dbReference type="PROSITE-ProRule" id="PRU00125"/>
    </source>
</evidence>
<dbReference type="EMBL" id="JH431506">
    <property type="status" value="NOT_ANNOTATED_CDS"/>
    <property type="molecule type" value="Genomic_DNA"/>
</dbReference>
<evidence type="ECO:0000256" key="6">
    <source>
        <dbReference type="ARBA" id="ARBA00022679"/>
    </source>
</evidence>
<keyword evidence="7 15" id="KW-0479">Metal-binding</keyword>
<keyword evidence="4" id="KW-0963">Cytoplasm</keyword>
<dbReference type="InterPro" id="IPR001478">
    <property type="entry name" value="PDZ"/>
</dbReference>
<dbReference type="PROSITE" id="PS00107">
    <property type="entry name" value="PROTEIN_KINASE_ATP"/>
    <property type="match status" value="1"/>
</dbReference>
<comment type="subcellular location">
    <subcellularLocation>
        <location evidence="1">Cytoplasm</location>
    </subcellularLocation>
</comment>
<evidence type="ECO:0000256" key="14">
    <source>
        <dbReference type="ARBA" id="ARBA00040667"/>
    </source>
</evidence>
<dbReference type="InterPro" id="IPR050940">
    <property type="entry name" value="Actin_reg-Ser/Thr_kinase"/>
</dbReference>
<dbReference type="GO" id="GO:0005737">
    <property type="term" value="C:cytoplasm"/>
    <property type="evidence" value="ECO:0007669"/>
    <property type="project" value="UniProtKB-SubCell"/>
</dbReference>
<dbReference type="HOGENOM" id="CLU_000288_7_23_1"/>
<dbReference type="InterPro" id="IPR001245">
    <property type="entry name" value="Ser-Thr/Tyr_kinase_cat_dom"/>
</dbReference>
<dbReference type="InterPro" id="IPR011009">
    <property type="entry name" value="Kinase-like_dom_sf"/>
</dbReference>
<dbReference type="STRING" id="126957.T1ITX0"/>
<evidence type="ECO:0000256" key="8">
    <source>
        <dbReference type="ARBA" id="ARBA00022737"/>
    </source>
</evidence>
<proteinExistence type="inferred from homology"/>
<evidence type="ECO:0000256" key="13">
    <source>
        <dbReference type="ARBA" id="ARBA00023038"/>
    </source>
</evidence>
<evidence type="ECO:0000256" key="7">
    <source>
        <dbReference type="ARBA" id="ARBA00022723"/>
    </source>
</evidence>
<protein>
    <recommendedName>
        <fullName evidence="14">LIM domain kinase 1</fullName>
        <ecNumber evidence="3">2.7.11.1</ecNumber>
    </recommendedName>
</protein>
<dbReference type="Pfam" id="PF00412">
    <property type="entry name" value="LIM"/>
    <property type="match status" value="2"/>
</dbReference>
<keyword evidence="8" id="KW-0677">Repeat</keyword>
<dbReference type="GO" id="GO:0005634">
    <property type="term" value="C:nucleus"/>
    <property type="evidence" value="ECO:0007669"/>
    <property type="project" value="TreeGrafter"/>
</dbReference>
<keyword evidence="6" id="KW-0808">Transferase</keyword>
<accession>T1ITX0</accession>
<dbReference type="InterPro" id="IPR000719">
    <property type="entry name" value="Prot_kinase_dom"/>
</dbReference>
<evidence type="ECO:0000256" key="2">
    <source>
        <dbReference type="ARBA" id="ARBA00005843"/>
    </source>
</evidence>
<evidence type="ECO:0000256" key="1">
    <source>
        <dbReference type="ARBA" id="ARBA00004496"/>
    </source>
</evidence>
<dbReference type="EC" id="2.7.11.1" evidence="3"/>
<evidence type="ECO:0000313" key="21">
    <source>
        <dbReference type="EnsemblMetazoa" id="SMAR004581-PA"/>
    </source>
</evidence>
<evidence type="ECO:0000256" key="11">
    <source>
        <dbReference type="ARBA" id="ARBA00022833"/>
    </source>
</evidence>
<evidence type="ECO:0000313" key="22">
    <source>
        <dbReference type="Proteomes" id="UP000014500"/>
    </source>
</evidence>
<feature type="domain" description="Protein kinase" evidence="18">
    <location>
        <begin position="322"/>
        <end position="578"/>
    </location>
</feature>
<dbReference type="Gene3D" id="2.30.42.10">
    <property type="match status" value="1"/>
</dbReference>
<keyword evidence="13 15" id="KW-0440">LIM domain</keyword>
<evidence type="ECO:0000259" key="18">
    <source>
        <dbReference type="PROSITE" id="PS50011"/>
    </source>
</evidence>
<keyword evidence="5" id="KW-0723">Serine/threonine-protein kinase</keyword>
<dbReference type="FunFam" id="3.30.200.20:FF:000038">
    <property type="entry name" value="LIM domain kinase 2"/>
    <property type="match status" value="1"/>
</dbReference>
<evidence type="ECO:0000259" key="19">
    <source>
        <dbReference type="PROSITE" id="PS50023"/>
    </source>
</evidence>
<dbReference type="AlphaFoldDB" id="T1ITX0"/>
<dbReference type="Gene3D" id="2.10.110.10">
    <property type="entry name" value="Cysteine Rich Protein"/>
    <property type="match status" value="2"/>
</dbReference>
<keyword evidence="10" id="KW-0418">Kinase</keyword>
<dbReference type="Pfam" id="PF07714">
    <property type="entry name" value="PK_Tyr_Ser-Thr"/>
    <property type="match status" value="1"/>
</dbReference>
<dbReference type="InterPro" id="IPR001781">
    <property type="entry name" value="Znf_LIM"/>
</dbReference>
<dbReference type="FunFam" id="1.10.510.10:FF:000197">
    <property type="entry name" value="LIM domain kinase 2 isoform X1"/>
    <property type="match status" value="1"/>
</dbReference>
<dbReference type="eggNOG" id="KOG1187">
    <property type="taxonomic scope" value="Eukaryota"/>
</dbReference>
<dbReference type="PROSITE" id="PS50106">
    <property type="entry name" value="PDZ"/>
    <property type="match status" value="1"/>
</dbReference>
<sequence length="662" mass="75456">MEEASAVDDDVGDVSICACCLNAIDDEEFLQALNAEWHTGCFRCSVCETSLSHWYFEREGFLFCRRDYWAKFGEACQDCGEFITGPVMVAGDHKFHPECFRCNSCGSYIGDGESGLCYKRQMQPLTKKSPFVKQPHSIQLVEIPATPDCQRGIKLSLDDRRGISVKQGLTRGLHIAELDVNPDLMSLHIGDKILEVNGTPVKDQSLNEIEELIRTANKVLQLTIEHDPNSLARQRSFPLTLPTNRDQQREHLFHKKDEPNSGSSTSRSRQLKRTSGNKERATSLPRVESTSSISSKNPYDLSRTKSFRMEPKNHRIFRASDLVQGELLGKGFFGQVFKLTLRETGEEMVLKELYRVAVLRNLNNPNVLRFIGVLYKDKKLHLVTEYISGGTLKDIVHNMNDPLPWEERVNFARDIAFGMAYLHSMNIIHRDLNSHNCLVREDRSVVVADFGLARIMSDNNHVEKRNRCGKRCSRKYERKKRYTVVGNPYWMAPEMMKGKKYDEKVDIFSFGIVVCEIIGRVQADPDYLPRTSEFGLNMIVYKEKFCAQCPEPFYRIAFLCCDLDPEKRPPFEILAIWLKRLSTHLKAGTEIPEELINEIYNYTTQSSSSSESTSPEGLSPETQHPPMLRTISEGGHDYRVDSSPSLVFDDSFSDSLLEATPL</sequence>
<dbReference type="PANTHER" id="PTHR46485:SF4">
    <property type="entry name" value="LIM DOMAIN KINASE 1"/>
    <property type="match status" value="1"/>
</dbReference>
<dbReference type="PROSITE" id="PS50023">
    <property type="entry name" value="LIM_DOMAIN_2"/>
    <property type="match status" value="1"/>
</dbReference>
<evidence type="ECO:0000256" key="10">
    <source>
        <dbReference type="ARBA" id="ARBA00022777"/>
    </source>
</evidence>
<name>T1ITX0_STRMM</name>
<organism evidence="21 22">
    <name type="scientific">Strigamia maritima</name>
    <name type="common">European centipede</name>
    <name type="synonym">Geophilus maritimus</name>
    <dbReference type="NCBI Taxonomy" id="126957"/>
    <lineage>
        <taxon>Eukaryota</taxon>
        <taxon>Metazoa</taxon>
        <taxon>Ecdysozoa</taxon>
        <taxon>Arthropoda</taxon>
        <taxon>Myriapoda</taxon>
        <taxon>Chilopoda</taxon>
        <taxon>Pleurostigmophora</taxon>
        <taxon>Geophilomorpha</taxon>
        <taxon>Linotaeniidae</taxon>
        <taxon>Strigamia</taxon>
    </lineage>
</organism>
<dbReference type="SUPFAM" id="SSF56112">
    <property type="entry name" value="Protein kinase-like (PK-like)"/>
    <property type="match status" value="1"/>
</dbReference>
<dbReference type="SMART" id="SM00132">
    <property type="entry name" value="LIM"/>
    <property type="match status" value="2"/>
</dbReference>
<dbReference type="InterPro" id="IPR017441">
    <property type="entry name" value="Protein_kinase_ATP_BS"/>
</dbReference>
<evidence type="ECO:0000256" key="12">
    <source>
        <dbReference type="ARBA" id="ARBA00022840"/>
    </source>
</evidence>
<evidence type="ECO:0000256" key="9">
    <source>
        <dbReference type="ARBA" id="ARBA00022741"/>
    </source>
</evidence>
<dbReference type="OMA" id="MEEDFPW"/>
<evidence type="ECO:0000256" key="3">
    <source>
        <dbReference type="ARBA" id="ARBA00012513"/>
    </source>
</evidence>
<dbReference type="FunFam" id="2.10.110.10:FF:000082">
    <property type="entry name" value="LIM domain kinase 1"/>
    <property type="match status" value="1"/>
</dbReference>
<keyword evidence="9 16" id="KW-0547">Nucleotide-binding</keyword>
<feature type="compositionally biased region" description="Low complexity" evidence="17">
    <location>
        <begin position="606"/>
        <end position="622"/>
    </location>
</feature>
<dbReference type="Gene3D" id="3.30.200.20">
    <property type="entry name" value="Phosphorylase Kinase, domain 1"/>
    <property type="match status" value="1"/>
</dbReference>
<feature type="domain" description="PDZ" evidence="20">
    <location>
        <begin position="140"/>
        <end position="228"/>
    </location>
</feature>
<dbReference type="GO" id="GO:0005524">
    <property type="term" value="F:ATP binding"/>
    <property type="evidence" value="ECO:0007669"/>
    <property type="project" value="UniProtKB-UniRule"/>
</dbReference>
<dbReference type="PhylomeDB" id="T1ITX0"/>
<dbReference type="Proteomes" id="UP000014500">
    <property type="component" value="Unassembled WGS sequence"/>
</dbReference>
<keyword evidence="22" id="KW-1185">Reference proteome</keyword>
<evidence type="ECO:0000256" key="16">
    <source>
        <dbReference type="PROSITE-ProRule" id="PRU10141"/>
    </source>
</evidence>
<feature type="binding site" evidence="16">
    <location>
        <position position="351"/>
    </location>
    <ligand>
        <name>ATP</name>
        <dbReference type="ChEBI" id="CHEBI:30616"/>
    </ligand>
</feature>
<keyword evidence="12 16" id="KW-0067">ATP-binding</keyword>
<dbReference type="SUPFAM" id="SSF50156">
    <property type="entry name" value="PDZ domain-like"/>
    <property type="match status" value="1"/>
</dbReference>
<dbReference type="EnsemblMetazoa" id="SMAR004581-RA">
    <property type="protein sequence ID" value="SMAR004581-PA"/>
    <property type="gene ID" value="SMAR004581"/>
</dbReference>
<keyword evidence="11 15" id="KW-0862">Zinc</keyword>
<dbReference type="SMART" id="SM00228">
    <property type="entry name" value="PDZ"/>
    <property type="match status" value="1"/>
</dbReference>
<feature type="region of interest" description="Disordered" evidence="17">
    <location>
        <begin position="606"/>
        <end position="649"/>
    </location>
</feature>